<keyword evidence="11" id="KW-0534">Nitrate assimilation</keyword>
<organism evidence="16 17">
    <name type="scientific">Selenomonas flueggei ATCC 43531</name>
    <dbReference type="NCBI Taxonomy" id="638302"/>
    <lineage>
        <taxon>Bacteria</taxon>
        <taxon>Bacillati</taxon>
        <taxon>Bacillota</taxon>
        <taxon>Negativicutes</taxon>
        <taxon>Selenomonadales</taxon>
        <taxon>Selenomonadaceae</taxon>
        <taxon>Selenomonas</taxon>
    </lineage>
</organism>
<evidence type="ECO:0000259" key="15">
    <source>
        <dbReference type="Pfam" id="PF02665"/>
    </source>
</evidence>
<evidence type="ECO:0000256" key="6">
    <source>
        <dbReference type="ARBA" id="ARBA00022723"/>
    </source>
</evidence>
<keyword evidence="3" id="KW-1003">Cell membrane</keyword>
<dbReference type="Gene3D" id="1.20.950.20">
    <property type="entry name" value="Transmembrane di-heme cytochromes, Chain C"/>
    <property type="match status" value="1"/>
</dbReference>
<evidence type="ECO:0000256" key="14">
    <source>
        <dbReference type="SAM" id="Phobius"/>
    </source>
</evidence>
<reference evidence="16 17" key="1">
    <citation type="submission" date="2009-04" db="EMBL/GenBank/DDBJ databases">
        <authorList>
            <person name="Qin X."/>
            <person name="Bachman B."/>
            <person name="Battles P."/>
            <person name="Bell A."/>
            <person name="Bess C."/>
            <person name="Bickham C."/>
            <person name="Chaboub L."/>
            <person name="Chen D."/>
            <person name="Coyle M."/>
            <person name="Deiros D.R."/>
            <person name="Dinh H."/>
            <person name="Forbes L."/>
            <person name="Fowler G."/>
            <person name="Francisco L."/>
            <person name="Fu Q."/>
            <person name="Gubbala S."/>
            <person name="Hale W."/>
            <person name="Han Y."/>
            <person name="Hemphill L."/>
            <person name="Highlander S.K."/>
            <person name="Hirani K."/>
            <person name="Hogues M."/>
            <person name="Jackson L."/>
            <person name="Jakkamsetti A."/>
            <person name="Javaid M."/>
            <person name="Jiang H."/>
            <person name="Korchina V."/>
            <person name="Kovar C."/>
            <person name="Lara F."/>
            <person name="Lee S."/>
            <person name="Mata R."/>
            <person name="Mathew T."/>
            <person name="Moen C."/>
            <person name="Morales K."/>
            <person name="Munidasa M."/>
            <person name="Nazareth L."/>
            <person name="Ngo R."/>
            <person name="Nguyen L."/>
            <person name="Okwuonu G."/>
            <person name="Ongeri F."/>
            <person name="Patil S."/>
            <person name="Petrosino J."/>
            <person name="Pham C."/>
            <person name="Pham P."/>
            <person name="Pu L.-L."/>
            <person name="Puazo M."/>
            <person name="Raj R."/>
            <person name="Reid J."/>
            <person name="Rouhana J."/>
            <person name="Saada N."/>
            <person name="Shang Y."/>
            <person name="Simmons D."/>
            <person name="Thornton R."/>
            <person name="Warren J."/>
            <person name="Weissenberger G."/>
            <person name="Zhang J."/>
            <person name="Zhang L."/>
            <person name="Zhou C."/>
            <person name="Zhu D."/>
            <person name="Muzny D."/>
            <person name="Worley K."/>
            <person name="Gibbs R."/>
        </authorList>
    </citation>
    <scope>NUCLEOTIDE SEQUENCE [LARGE SCALE GENOMIC DNA]</scope>
    <source>
        <strain evidence="16 17">ATCC 43531</strain>
    </source>
</reference>
<dbReference type="AlphaFoldDB" id="C4V576"/>
<dbReference type="GO" id="GO:0019645">
    <property type="term" value="P:anaerobic electron transport chain"/>
    <property type="evidence" value="ECO:0007669"/>
    <property type="project" value="TreeGrafter"/>
</dbReference>
<evidence type="ECO:0000256" key="1">
    <source>
        <dbReference type="ARBA" id="ARBA00004651"/>
    </source>
</evidence>
<dbReference type="InterPro" id="IPR003816">
    <property type="entry name" value="Nitrate_red_gam"/>
</dbReference>
<name>C4V576_9FIRM</name>
<dbReference type="EC" id="1.7.99.4" evidence="16"/>
<feature type="transmembrane region" description="Helical" evidence="14">
    <location>
        <begin position="126"/>
        <end position="147"/>
    </location>
</feature>
<dbReference type="FunFam" id="1.20.950.20:FF:000001">
    <property type="entry name" value="Respiratory nitrate reductase subunit gamma"/>
    <property type="match status" value="1"/>
</dbReference>
<evidence type="ECO:0000256" key="12">
    <source>
        <dbReference type="ARBA" id="ARBA00023136"/>
    </source>
</evidence>
<dbReference type="EMBL" id="ACLA01000023">
    <property type="protein sequence ID" value="EEQ47955.1"/>
    <property type="molecule type" value="Genomic_DNA"/>
</dbReference>
<dbReference type="eggNOG" id="COG2181">
    <property type="taxonomic scope" value="Bacteria"/>
</dbReference>
<dbReference type="InterPro" id="IPR023234">
    <property type="entry name" value="NarG-like_domain"/>
</dbReference>
<keyword evidence="7" id="KW-0249">Electron transport</keyword>
<gene>
    <name evidence="16" type="primary">narI</name>
    <name evidence="16" type="ORF">HMPREF0908_1670</name>
</gene>
<accession>C4V576</accession>
<evidence type="ECO:0000256" key="7">
    <source>
        <dbReference type="ARBA" id="ARBA00022982"/>
    </source>
</evidence>
<keyword evidence="12 14" id="KW-0472">Membrane</keyword>
<keyword evidence="17" id="KW-1185">Reference proteome</keyword>
<dbReference type="OrthoDB" id="9788113at2"/>
<dbReference type="GO" id="GO:0005886">
    <property type="term" value="C:plasma membrane"/>
    <property type="evidence" value="ECO:0007669"/>
    <property type="project" value="UniProtKB-SubCell"/>
</dbReference>
<keyword evidence="5 14" id="KW-0812">Transmembrane</keyword>
<dbReference type="Proteomes" id="UP000005309">
    <property type="component" value="Unassembled WGS sequence"/>
</dbReference>
<dbReference type="GO" id="GO:0009325">
    <property type="term" value="C:nitrate reductase complex"/>
    <property type="evidence" value="ECO:0007669"/>
    <property type="project" value="InterPro"/>
</dbReference>
<keyword evidence="6" id="KW-0479">Metal-binding</keyword>
<sequence>MKQFVWGALPYIAFTFLIVGTIVRYTVFERNWTTKSSQFLTKGNLPLAGPMFHLGLVMALGGHIIGVLIPKAATEAVGINEHLYHMIALGGGTPAGILFFLGFILLLGRRFGTDRMAVNTSSMDRFLYFFLFLAIFTGCAATGLNALEGGFDYRETIAPWFRSVLMLSPDISYMENVPLMFRLHMLAWMSVAILFPFSRLVHCLSAPFEYLWRSPIIYRKK</sequence>
<feature type="binding site" description="axial binding residue" evidence="13">
    <location>
        <position position="184"/>
    </location>
    <ligand>
        <name>heme b</name>
        <dbReference type="ChEBI" id="CHEBI:60344"/>
        <label>1</label>
    </ligand>
    <ligandPart>
        <name>Fe</name>
        <dbReference type="ChEBI" id="CHEBI:18248"/>
    </ligandPart>
</feature>
<keyword evidence="2" id="KW-0813">Transport</keyword>
<feature type="domain" description="NarG-like" evidence="15">
    <location>
        <begin position="3"/>
        <end position="221"/>
    </location>
</feature>
<dbReference type="SUPFAM" id="SSF103501">
    <property type="entry name" value="Respiratory nitrate reductase 1 gamma chain"/>
    <property type="match status" value="1"/>
</dbReference>
<evidence type="ECO:0000256" key="10">
    <source>
        <dbReference type="ARBA" id="ARBA00023004"/>
    </source>
</evidence>
<keyword evidence="10 13" id="KW-0408">Iron</keyword>
<dbReference type="PANTHER" id="PTHR30598">
    <property type="entry name" value="NITRATE REDUCTASE PRIVATE CHAPERONE, REDOX ENZYME MATURATION PROTEIN REMP FAMILY"/>
    <property type="match status" value="1"/>
</dbReference>
<dbReference type="HOGENOM" id="CLU_092378_0_0_9"/>
<proteinExistence type="predicted"/>
<comment type="caution">
    <text evidence="16">The sequence shown here is derived from an EMBL/GenBank/DDBJ whole genome shotgun (WGS) entry which is preliminary data.</text>
</comment>
<evidence type="ECO:0000256" key="8">
    <source>
        <dbReference type="ARBA" id="ARBA00022989"/>
    </source>
</evidence>
<feature type="transmembrane region" description="Helical" evidence="14">
    <location>
        <begin position="47"/>
        <end position="70"/>
    </location>
</feature>
<evidence type="ECO:0000313" key="16">
    <source>
        <dbReference type="EMBL" id="EEQ47955.1"/>
    </source>
</evidence>
<evidence type="ECO:0000256" key="3">
    <source>
        <dbReference type="ARBA" id="ARBA00022475"/>
    </source>
</evidence>
<keyword evidence="4 13" id="KW-0349">Heme</keyword>
<keyword evidence="9 16" id="KW-0560">Oxidoreductase</keyword>
<evidence type="ECO:0000256" key="5">
    <source>
        <dbReference type="ARBA" id="ARBA00022692"/>
    </source>
</evidence>
<dbReference type="PANTHER" id="PTHR30598:SF3">
    <property type="entry name" value="RESPIRATORY NITRATE REDUCTASE 1 GAMMA CHAIN"/>
    <property type="match status" value="1"/>
</dbReference>
<feature type="transmembrane region" description="Helical" evidence="14">
    <location>
        <begin position="6"/>
        <end position="27"/>
    </location>
</feature>
<evidence type="ECO:0000256" key="2">
    <source>
        <dbReference type="ARBA" id="ARBA00022448"/>
    </source>
</evidence>
<comment type="subcellular location">
    <subcellularLocation>
        <location evidence="1">Cell membrane</location>
        <topology evidence="1">Multi-pass membrane protein</topology>
    </subcellularLocation>
</comment>
<feature type="transmembrane region" description="Helical" evidence="14">
    <location>
        <begin position="82"/>
        <end position="106"/>
    </location>
</feature>
<dbReference type="InterPro" id="IPR036197">
    <property type="entry name" value="NarG-like_sf"/>
</dbReference>
<dbReference type="GO" id="GO:0020037">
    <property type="term" value="F:heme binding"/>
    <property type="evidence" value="ECO:0007669"/>
    <property type="project" value="TreeGrafter"/>
</dbReference>
<dbReference type="InterPro" id="IPR051936">
    <property type="entry name" value="Heme-iron_electron_transfer"/>
</dbReference>
<dbReference type="Pfam" id="PF02665">
    <property type="entry name" value="Nitrate_red_gam"/>
    <property type="match status" value="1"/>
</dbReference>
<protein>
    <submittedName>
        <fullName evidence="16">Respiratory nitrate reductase, gamma subunit</fullName>
        <ecNumber evidence="16">1.7.99.4</ecNumber>
    </submittedName>
</protein>
<dbReference type="GO" id="GO:0008940">
    <property type="term" value="F:nitrate reductase activity"/>
    <property type="evidence" value="ECO:0007669"/>
    <property type="project" value="InterPro"/>
</dbReference>
<dbReference type="GO" id="GO:0009055">
    <property type="term" value="F:electron transfer activity"/>
    <property type="evidence" value="ECO:0007669"/>
    <property type="project" value="TreeGrafter"/>
</dbReference>
<feature type="binding site" description="axial binding residue" evidence="13">
    <location>
        <position position="63"/>
    </location>
    <ligand>
        <name>heme b</name>
        <dbReference type="ChEBI" id="CHEBI:60344"/>
        <label>1</label>
    </ligand>
    <ligandPart>
        <name>Fe</name>
        <dbReference type="ChEBI" id="CHEBI:18248"/>
    </ligandPart>
</feature>
<dbReference type="NCBIfam" id="TIGR00351">
    <property type="entry name" value="narI"/>
    <property type="match status" value="1"/>
</dbReference>
<dbReference type="GO" id="GO:0042128">
    <property type="term" value="P:nitrate assimilation"/>
    <property type="evidence" value="ECO:0007669"/>
    <property type="project" value="UniProtKB-KW"/>
</dbReference>
<feature type="binding site" description="axial binding residue" evidence="13">
    <location>
        <position position="53"/>
    </location>
    <ligand>
        <name>heme b</name>
        <dbReference type="ChEBI" id="CHEBI:60344"/>
        <label>1</label>
    </ligand>
    <ligandPart>
        <name>Fe</name>
        <dbReference type="ChEBI" id="CHEBI:18248"/>
    </ligandPart>
</feature>
<keyword evidence="8 14" id="KW-1133">Transmembrane helix</keyword>
<evidence type="ECO:0000256" key="13">
    <source>
        <dbReference type="PIRSR" id="PIRSR603816-1"/>
    </source>
</evidence>
<feature type="binding site" description="axial binding residue" evidence="13">
    <location>
        <position position="202"/>
    </location>
    <ligand>
        <name>heme b</name>
        <dbReference type="ChEBI" id="CHEBI:60344"/>
        <label>1</label>
    </ligand>
    <ligandPart>
        <name>Fe</name>
        <dbReference type="ChEBI" id="CHEBI:18248"/>
    </ligandPart>
</feature>
<dbReference type="RefSeq" id="WP_006690404.1">
    <property type="nucleotide sequence ID" value="NZ_GG694006.1"/>
</dbReference>
<evidence type="ECO:0000256" key="9">
    <source>
        <dbReference type="ARBA" id="ARBA00023002"/>
    </source>
</evidence>
<evidence type="ECO:0000256" key="4">
    <source>
        <dbReference type="ARBA" id="ARBA00022617"/>
    </source>
</evidence>
<dbReference type="STRING" id="638302.HMPREF0908_1670"/>
<dbReference type="GO" id="GO:0046872">
    <property type="term" value="F:metal ion binding"/>
    <property type="evidence" value="ECO:0007669"/>
    <property type="project" value="UniProtKB-KW"/>
</dbReference>
<feature type="transmembrane region" description="Helical" evidence="14">
    <location>
        <begin position="186"/>
        <end position="212"/>
    </location>
</feature>
<evidence type="ECO:0000256" key="11">
    <source>
        <dbReference type="ARBA" id="ARBA00023063"/>
    </source>
</evidence>
<evidence type="ECO:0000313" key="17">
    <source>
        <dbReference type="Proteomes" id="UP000005309"/>
    </source>
</evidence>